<dbReference type="eggNOG" id="ENOG502RZIN">
    <property type="taxonomic scope" value="Eukaryota"/>
</dbReference>
<evidence type="ECO:0000259" key="1">
    <source>
        <dbReference type="Pfam" id="PF13847"/>
    </source>
</evidence>
<dbReference type="InterPro" id="IPR025714">
    <property type="entry name" value="Methyltranfer_dom"/>
</dbReference>
<keyword evidence="3" id="KW-1185">Reference proteome</keyword>
<dbReference type="GO" id="GO:0032259">
    <property type="term" value="P:methylation"/>
    <property type="evidence" value="ECO:0007669"/>
    <property type="project" value="UniProtKB-KW"/>
</dbReference>
<dbReference type="KEGG" id="bcom:BAUCODRAFT_539183"/>
<dbReference type="InterPro" id="IPR029063">
    <property type="entry name" value="SAM-dependent_MTases_sf"/>
</dbReference>
<dbReference type="Gene3D" id="3.40.50.150">
    <property type="entry name" value="Vaccinia Virus protein VP39"/>
    <property type="match status" value="1"/>
</dbReference>
<dbReference type="Pfam" id="PF13847">
    <property type="entry name" value="Methyltransf_31"/>
    <property type="match status" value="1"/>
</dbReference>
<dbReference type="GeneID" id="19115287"/>
<evidence type="ECO:0000313" key="2">
    <source>
        <dbReference type="EMBL" id="EMC95385.1"/>
    </source>
</evidence>
<sequence length="277" mass="30173">MASSNSDIWSAEKYKTAASFVPALTTTVVKYLDVQPHDHILDIGCGDGTLTTQLAKTASSGRILGLDASQSFIASAQKQHTTDACSFKLQDCTQLDACSDVDGSWDKVFSNAALHWILRKPDTRVDVFRNAHKALKSGGRLVFEMGGAGNVAEVQAACTAASLHCGLSISEAREANPWFFPSVKWMEQTLADVGFSVEICELEYRPTKLNPDTPSGEGGLIGWLKLLAAPYITAVPESKREAYLQEVCDVLDPIMTHEEDGTKWMGYTRLRAVARKP</sequence>
<accession>M2N989</accession>
<organism evidence="2 3">
    <name type="scientific">Baudoinia panamericana (strain UAMH 10762)</name>
    <name type="common">Angels' share fungus</name>
    <name type="synonym">Baudoinia compniacensis (strain UAMH 10762)</name>
    <dbReference type="NCBI Taxonomy" id="717646"/>
    <lineage>
        <taxon>Eukaryota</taxon>
        <taxon>Fungi</taxon>
        <taxon>Dikarya</taxon>
        <taxon>Ascomycota</taxon>
        <taxon>Pezizomycotina</taxon>
        <taxon>Dothideomycetes</taxon>
        <taxon>Dothideomycetidae</taxon>
        <taxon>Mycosphaerellales</taxon>
        <taxon>Teratosphaeriaceae</taxon>
        <taxon>Baudoinia</taxon>
    </lineage>
</organism>
<dbReference type="OrthoDB" id="6329284at2759"/>
<dbReference type="RefSeq" id="XP_007677872.1">
    <property type="nucleotide sequence ID" value="XM_007679682.1"/>
</dbReference>
<dbReference type="PANTHER" id="PTHR43861:SF1">
    <property type="entry name" value="TRANS-ACONITATE 2-METHYLTRANSFERASE"/>
    <property type="match status" value="1"/>
</dbReference>
<dbReference type="AlphaFoldDB" id="M2N989"/>
<dbReference type="STRING" id="717646.M2N989"/>
<dbReference type="OMA" id="WYFPSIG"/>
<evidence type="ECO:0000313" key="3">
    <source>
        <dbReference type="Proteomes" id="UP000011761"/>
    </source>
</evidence>
<dbReference type="GO" id="GO:0008168">
    <property type="term" value="F:methyltransferase activity"/>
    <property type="evidence" value="ECO:0007669"/>
    <property type="project" value="UniProtKB-KW"/>
</dbReference>
<name>M2N989_BAUPA</name>
<dbReference type="PANTHER" id="PTHR43861">
    <property type="entry name" value="TRANS-ACONITATE 2-METHYLTRANSFERASE-RELATED"/>
    <property type="match status" value="1"/>
</dbReference>
<dbReference type="Proteomes" id="UP000011761">
    <property type="component" value="Unassembled WGS sequence"/>
</dbReference>
<proteinExistence type="predicted"/>
<dbReference type="SUPFAM" id="SSF53335">
    <property type="entry name" value="S-adenosyl-L-methionine-dependent methyltransferases"/>
    <property type="match status" value="1"/>
</dbReference>
<feature type="domain" description="Methyltransferase" evidence="1">
    <location>
        <begin position="37"/>
        <end position="156"/>
    </location>
</feature>
<gene>
    <name evidence="2" type="ORF">BAUCODRAFT_539183</name>
</gene>
<reference evidence="2 3" key="1">
    <citation type="journal article" date="2012" name="PLoS Pathog.">
        <title>Diverse lifestyles and strategies of plant pathogenesis encoded in the genomes of eighteen Dothideomycetes fungi.</title>
        <authorList>
            <person name="Ohm R.A."/>
            <person name="Feau N."/>
            <person name="Henrissat B."/>
            <person name="Schoch C.L."/>
            <person name="Horwitz B.A."/>
            <person name="Barry K.W."/>
            <person name="Condon B.J."/>
            <person name="Copeland A.C."/>
            <person name="Dhillon B."/>
            <person name="Glaser F."/>
            <person name="Hesse C.N."/>
            <person name="Kosti I."/>
            <person name="LaButti K."/>
            <person name="Lindquist E.A."/>
            <person name="Lucas S."/>
            <person name="Salamov A.A."/>
            <person name="Bradshaw R.E."/>
            <person name="Ciuffetti L."/>
            <person name="Hamelin R.C."/>
            <person name="Kema G.H.J."/>
            <person name="Lawrence C."/>
            <person name="Scott J.A."/>
            <person name="Spatafora J.W."/>
            <person name="Turgeon B.G."/>
            <person name="de Wit P.J.G.M."/>
            <person name="Zhong S."/>
            <person name="Goodwin S.B."/>
            <person name="Grigoriev I.V."/>
        </authorList>
    </citation>
    <scope>NUCLEOTIDE SEQUENCE [LARGE SCALE GENOMIC DNA]</scope>
    <source>
        <strain evidence="2 3">UAMH 10762</strain>
    </source>
</reference>
<dbReference type="CDD" id="cd02440">
    <property type="entry name" value="AdoMet_MTases"/>
    <property type="match status" value="1"/>
</dbReference>
<dbReference type="HOGENOM" id="CLU_037990_5_3_1"/>
<dbReference type="EMBL" id="KB445557">
    <property type="protein sequence ID" value="EMC95385.1"/>
    <property type="molecule type" value="Genomic_DNA"/>
</dbReference>
<protein>
    <recommendedName>
        <fullName evidence="1">Methyltransferase domain-containing protein</fullName>
    </recommendedName>
</protein>